<keyword evidence="4 5" id="KW-0472">Membrane</keyword>
<keyword evidence="2 5" id="KW-0812">Transmembrane</keyword>
<gene>
    <name evidence="8" type="ORF">ADN01_08965</name>
    <name evidence="7" type="ORF">LSAC_03359</name>
</gene>
<feature type="transmembrane region" description="Helical" evidence="5">
    <location>
        <begin position="148"/>
        <end position="167"/>
    </location>
</feature>
<evidence type="ECO:0000313" key="8">
    <source>
        <dbReference type="EMBL" id="KPL82227.1"/>
    </source>
</evidence>
<dbReference type="STRING" id="229921.ADN01_08965"/>
<feature type="transmembrane region" description="Helical" evidence="5">
    <location>
        <begin position="228"/>
        <end position="250"/>
    </location>
</feature>
<dbReference type="EMBL" id="LGCM01000034">
    <property type="protein sequence ID" value="KPL82227.1"/>
    <property type="molecule type" value="Genomic_DNA"/>
</dbReference>
<keyword evidence="3 5" id="KW-1133">Transmembrane helix</keyword>
<accession>A0A0M8JQ16</accession>
<dbReference type="Proteomes" id="UP000050501">
    <property type="component" value="Unassembled WGS sequence"/>
</dbReference>
<feature type="transmembrane region" description="Helical" evidence="5">
    <location>
        <begin position="104"/>
        <end position="128"/>
    </location>
</feature>
<name>A0A0M8JQ16_9CHLR</name>
<dbReference type="Pfam" id="PF04893">
    <property type="entry name" value="Yip1"/>
    <property type="match status" value="1"/>
</dbReference>
<dbReference type="RefSeq" id="WP_062419733.1">
    <property type="nucleotide sequence ID" value="NZ_BBXZ01000177.1"/>
</dbReference>
<reference evidence="7" key="1">
    <citation type="journal article" date="2015" name="Genome Announc.">
        <title>Draft Genome Sequences of Anaerolinea thermolimosa IMO-1, Bellilinea caldifistulae GOMI-1, Leptolinea tardivitalis YMTK-2, Levilinea saccharolytica KIBI-1, Longilinea arvoryzae KOME-1, Previously Described as Members of the Class Anaerolineae (Chloroflexi).</title>
        <authorList>
            <person name="Matsuura N."/>
            <person name="Tourlousse M.D."/>
            <person name="Ohashi A."/>
            <person name="Hugenholtz P."/>
            <person name="Sekiguchi Y."/>
        </authorList>
    </citation>
    <scope>NUCLEOTIDE SEQUENCE</scope>
    <source>
        <strain evidence="7">KIBI-1</strain>
    </source>
</reference>
<evidence type="ECO:0000256" key="2">
    <source>
        <dbReference type="ARBA" id="ARBA00022692"/>
    </source>
</evidence>
<keyword evidence="9" id="KW-1185">Reference proteome</keyword>
<feature type="transmembrane region" description="Helical" evidence="5">
    <location>
        <begin position="43"/>
        <end position="64"/>
    </location>
</feature>
<comment type="subcellular location">
    <subcellularLocation>
        <location evidence="1">Membrane</location>
        <topology evidence="1">Multi-pass membrane protein</topology>
    </subcellularLocation>
</comment>
<evidence type="ECO:0000256" key="4">
    <source>
        <dbReference type="ARBA" id="ARBA00023136"/>
    </source>
</evidence>
<dbReference type="GO" id="GO:0016020">
    <property type="term" value="C:membrane"/>
    <property type="evidence" value="ECO:0007669"/>
    <property type="project" value="UniProtKB-SubCell"/>
</dbReference>
<feature type="transmembrane region" description="Helical" evidence="5">
    <location>
        <begin position="204"/>
        <end position="221"/>
    </location>
</feature>
<evidence type="ECO:0000313" key="7">
    <source>
        <dbReference type="EMBL" id="GAP19457.1"/>
    </source>
</evidence>
<evidence type="ECO:0000259" key="6">
    <source>
        <dbReference type="Pfam" id="PF04893"/>
    </source>
</evidence>
<evidence type="ECO:0000313" key="9">
    <source>
        <dbReference type="Proteomes" id="UP000050501"/>
    </source>
</evidence>
<dbReference type="InterPro" id="IPR006977">
    <property type="entry name" value="Yip1_dom"/>
</dbReference>
<reference evidence="8 9" key="2">
    <citation type="submission" date="2015-07" db="EMBL/GenBank/DDBJ databases">
        <title>Genome sequence of Levilinea saccharolytica DSM 16555.</title>
        <authorList>
            <person name="Hemp J."/>
            <person name="Ward L.M."/>
            <person name="Pace L.A."/>
            <person name="Fischer W.W."/>
        </authorList>
    </citation>
    <scope>NUCLEOTIDE SEQUENCE [LARGE SCALE GENOMIC DNA]</scope>
    <source>
        <strain evidence="8 9">KIBI-1</strain>
    </source>
</reference>
<evidence type="ECO:0000256" key="1">
    <source>
        <dbReference type="ARBA" id="ARBA00004141"/>
    </source>
</evidence>
<organism evidence="7">
    <name type="scientific">Levilinea saccharolytica</name>
    <dbReference type="NCBI Taxonomy" id="229921"/>
    <lineage>
        <taxon>Bacteria</taxon>
        <taxon>Bacillati</taxon>
        <taxon>Chloroflexota</taxon>
        <taxon>Anaerolineae</taxon>
        <taxon>Anaerolineales</taxon>
        <taxon>Anaerolineaceae</taxon>
        <taxon>Levilinea</taxon>
    </lineage>
</organism>
<dbReference type="EMBL" id="DF967975">
    <property type="protein sequence ID" value="GAP19457.1"/>
    <property type="molecule type" value="Genomic_DNA"/>
</dbReference>
<dbReference type="AlphaFoldDB" id="A0A0M8JQ16"/>
<proteinExistence type="predicted"/>
<evidence type="ECO:0000256" key="3">
    <source>
        <dbReference type="ARBA" id="ARBA00022989"/>
    </source>
</evidence>
<evidence type="ECO:0000256" key="5">
    <source>
        <dbReference type="SAM" id="Phobius"/>
    </source>
</evidence>
<feature type="domain" description="Yip1" evidence="6">
    <location>
        <begin position="27"/>
        <end position="238"/>
    </location>
</feature>
<protein>
    <submittedName>
        <fullName evidence="7">Protein containing Yip1 domain</fullName>
    </submittedName>
</protein>
<sequence length="264" mass="28634">MTESEMENNGSEAEVSRRLHFEWVLPLFFRPRRTLQAVARQTIGVWWVPLLLLSLAAIAAALAGGPARLQAAQMGATLPQDFQYYSPEMQAQFTKALEMQQGPVYIYIFPALGALLGVWVQWFLLAALLHLALTLSGSRSSSTTSFNLAAWASLPFLIGSLVQAVYLLSTGQLITAPGLAGFASADGAGLSAVARPFLGVVDLYWIWHIVLLLIGAVDSSGTSRLKTVIVVLTVVLLLWVLRALPGILAARLSSMPATQPFFFY</sequence>
<dbReference type="OrthoDB" id="163371at2"/>